<feature type="signal peptide" evidence="1">
    <location>
        <begin position="1"/>
        <end position="19"/>
    </location>
</feature>
<dbReference type="InterPro" id="IPR011990">
    <property type="entry name" value="TPR-like_helical_dom_sf"/>
</dbReference>
<dbReference type="SUPFAM" id="SSF48452">
    <property type="entry name" value="TPR-like"/>
    <property type="match status" value="1"/>
</dbReference>
<sequence>MRPLATALLLSLTGAPAFAQGAGDLDAARASIAAGEVQAALAPLERILLARPEADDARLLYARTLYDLGDYEGAERELRLLEDRLGPSDAAYASDLRQSAVARSKAFRGRGTVFAGIRAESDPGLGTLDAEDETAAVAGLDLRLEQEIAGLGGGLVFGDLRLRGAVHDEAEELDGLGGALTFGFELPYADLTLIPYLTASSERTDDGGRLDAAGGGLALRYALTKTTGLTFDLERETRRQRDSDIRGEGDARRAEIGLRSRPMPGVLLGAAIAMEEFDAGGDALSYTAPELTLDASYAFDDGGLLFGRAIAIERDYEGGGDESIRDYFVGYARPFTFAGLEGLSVQVGLRHEHRRSDFDARDGRNTSLEVTLLRNFEF</sequence>
<evidence type="ECO:0000256" key="1">
    <source>
        <dbReference type="SAM" id="SignalP"/>
    </source>
</evidence>
<accession>A0ABU3DKT7</accession>
<organism evidence="2 3">
    <name type="scientific">Tropicimonas omnivorans</name>
    <dbReference type="NCBI Taxonomy" id="3075590"/>
    <lineage>
        <taxon>Bacteria</taxon>
        <taxon>Pseudomonadati</taxon>
        <taxon>Pseudomonadota</taxon>
        <taxon>Alphaproteobacteria</taxon>
        <taxon>Rhodobacterales</taxon>
        <taxon>Roseobacteraceae</taxon>
        <taxon>Tropicimonas</taxon>
    </lineage>
</organism>
<gene>
    <name evidence="2" type="ORF">RM543_16750</name>
</gene>
<keyword evidence="3" id="KW-1185">Reference proteome</keyword>
<keyword evidence="1" id="KW-0732">Signal</keyword>
<dbReference type="RefSeq" id="WP_311693725.1">
    <property type="nucleotide sequence ID" value="NZ_JAVRHL010000004.1"/>
</dbReference>
<dbReference type="EMBL" id="JAVRHL010000004">
    <property type="protein sequence ID" value="MDT0684334.1"/>
    <property type="molecule type" value="Genomic_DNA"/>
</dbReference>
<dbReference type="Pfam" id="PF14559">
    <property type="entry name" value="TPR_19"/>
    <property type="match status" value="1"/>
</dbReference>
<dbReference type="Proteomes" id="UP001265259">
    <property type="component" value="Unassembled WGS sequence"/>
</dbReference>
<reference evidence="2 3" key="1">
    <citation type="submission" date="2023-09" db="EMBL/GenBank/DDBJ databases">
        <authorList>
            <person name="Rey-Velasco X."/>
        </authorList>
    </citation>
    <scope>NUCLEOTIDE SEQUENCE [LARGE SCALE GENOMIC DNA]</scope>
    <source>
        <strain evidence="2 3">F158</strain>
    </source>
</reference>
<proteinExistence type="predicted"/>
<dbReference type="Gene3D" id="1.25.40.10">
    <property type="entry name" value="Tetratricopeptide repeat domain"/>
    <property type="match status" value="1"/>
</dbReference>
<name>A0ABU3DKT7_9RHOB</name>
<evidence type="ECO:0000313" key="3">
    <source>
        <dbReference type="Proteomes" id="UP001265259"/>
    </source>
</evidence>
<feature type="chain" id="PRO_5045685774" evidence="1">
    <location>
        <begin position="20"/>
        <end position="378"/>
    </location>
</feature>
<protein>
    <submittedName>
        <fullName evidence="2">Tetratricopeptide repeat protein</fullName>
    </submittedName>
</protein>
<comment type="caution">
    <text evidence="2">The sequence shown here is derived from an EMBL/GenBank/DDBJ whole genome shotgun (WGS) entry which is preliminary data.</text>
</comment>
<evidence type="ECO:0000313" key="2">
    <source>
        <dbReference type="EMBL" id="MDT0684334.1"/>
    </source>
</evidence>